<dbReference type="HAMAP" id="MF_00076">
    <property type="entry name" value="HisB"/>
    <property type="match status" value="1"/>
</dbReference>
<keyword evidence="4 6" id="KW-0368">Histidine biosynthesis</keyword>
<dbReference type="FunFam" id="3.30.230.40:FF:000001">
    <property type="entry name" value="Imidazoleglycerol-phosphate dehydratase HisB"/>
    <property type="match status" value="1"/>
</dbReference>
<dbReference type="AlphaFoldDB" id="A0A923EAX8"/>
<dbReference type="Gene3D" id="3.30.230.40">
    <property type="entry name" value="Imidazole glycerol phosphate dehydratase, domain 1"/>
    <property type="match status" value="2"/>
</dbReference>
<reference evidence="8 9" key="1">
    <citation type="submission" date="2020-04" db="EMBL/GenBank/DDBJ databases">
        <title>Genomic insights into acetone-butanol-ethanol (ABE) fermentation by sequencing solventogenic clostridia strains.</title>
        <authorList>
            <person name="Brown S."/>
        </authorList>
    </citation>
    <scope>NUCLEOTIDE SEQUENCE [LARGE SCALE GENOMIC DNA]</scope>
    <source>
        <strain evidence="8 9">DJ011</strain>
    </source>
</reference>
<evidence type="ECO:0000256" key="7">
    <source>
        <dbReference type="RuleBase" id="RU000599"/>
    </source>
</evidence>
<dbReference type="FunFam" id="3.30.230.40:FF:000003">
    <property type="entry name" value="Imidazoleglycerol-phosphate dehydratase HisB"/>
    <property type="match status" value="1"/>
</dbReference>
<comment type="catalytic activity">
    <reaction evidence="6 7">
        <text>D-erythro-1-(imidazol-4-yl)glycerol 3-phosphate = 3-(imidazol-4-yl)-2-oxopropyl phosphate + H2O</text>
        <dbReference type="Rhea" id="RHEA:11040"/>
        <dbReference type="ChEBI" id="CHEBI:15377"/>
        <dbReference type="ChEBI" id="CHEBI:57766"/>
        <dbReference type="ChEBI" id="CHEBI:58278"/>
        <dbReference type="EC" id="4.2.1.19"/>
    </reaction>
</comment>
<comment type="caution">
    <text evidence="8">The sequence shown here is derived from an EMBL/GenBank/DDBJ whole genome shotgun (WGS) entry which is preliminary data.</text>
</comment>
<comment type="similarity">
    <text evidence="6 7">Belongs to the imidazoleglycerol-phosphate dehydratase family.</text>
</comment>
<dbReference type="Pfam" id="PF00475">
    <property type="entry name" value="IGPD"/>
    <property type="match status" value="1"/>
</dbReference>
<dbReference type="RefSeq" id="WP_035152353.1">
    <property type="nucleotide sequence ID" value="NZ_JAAZWO010000034.1"/>
</dbReference>
<evidence type="ECO:0000256" key="2">
    <source>
        <dbReference type="ARBA" id="ARBA00016664"/>
    </source>
</evidence>
<dbReference type="GO" id="GO:0000105">
    <property type="term" value="P:L-histidine biosynthetic process"/>
    <property type="evidence" value="ECO:0007669"/>
    <property type="project" value="UniProtKB-UniRule"/>
</dbReference>
<evidence type="ECO:0000313" key="8">
    <source>
        <dbReference type="EMBL" id="MBC2399718.1"/>
    </source>
</evidence>
<proteinExistence type="inferred from homology"/>
<evidence type="ECO:0000256" key="6">
    <source>
        <dbReference type="HAMAP-Rule" id="MF_00076"/>
    </source>
</evidence>
<dbReference type="InterPro" id="IPR000807">
    <property type="entry name" value="ImidazoleglycerolP_deHydtase"/>
</dbReference>
<protein>
    <recommendedName>
        <fullName evidence="2 6">Imidazoleglycerol-phosphate dehydratase</fullName>
        <shortName evidence="6">IGPD</shortName>
        <ecNumber evidence="6 7">4.2.1.19</ecNumber>
    </recommendedName>
</protein>
<dbReference type="EC" id="4.2.1.19" evidence="6 7"/>
<dbReference type="PROSITE" id="PS00955">
    <property type="entry name" value="IGP_DEHYDRATASE_2"/>
    <property type="match status" value="1"/>
</dbReference>
<keyword evidence="9" id="KW-1185">Reference proteome</keyword>
<evidence type="ECO:0000256" key="1">
    <source>
        <dbReference type="ARBA" id="ARBA00005047"/>
    </source>
</evidence>
<evidence type="ECO:0000313" key="9">
    <source>
        <dbReference type="Proteomes" id="UP000563151"/>
    </source>
</evidence>
<dbReference type="NCBIfam" id="NF002114">
    <property type="entry name" value="PRK00951.2-4"/>
    <property type="match status" value="1"/>
</dbReference>
<organism evidence="8 9">
    <name type="scientific">Clostridium tetanomorphum</name>
    <dbReference type="NCBI Taxonomy" id="1553"/>
    <lineage>
        <taxon>Bacteria</taxon>
        <taxon>Bacillati</taxon>
        <taxon>Bacillota</taxon>
        <taxon>Clostridia</taxon>
        <taxon>Eubacteriales</taxon>
        <taxon>Clostridiaceae</taxon>
        <taxon>Clostridium</taxon>
    </lineage>
</organism>
<dbReference type="Proteomes" id="UP000563151">
    <property type="component" value="Unassembled WGS sequence"/>
</dbReference>
<dbReference type="PROSITE" id="PS00954">
    <property type="entry name" value="IGP_DEHYDRATASE_1"/>
    <property type="match status" value="1"/>
</dbReference>
<evidence type="ECO:0000256" key="4">
    <source>
        <dbReference type="ARBA" id="ARBA00023102"/>
    </source>
</evidence>
<dbReference type="InterPro" id="IPR020565">
    <property type="entry name" value="ImidazoleglycerP_deHydtase_CS"/>
</dbReference>
<keyword evidence="5 6" id="KW-0456">Lyase</keyword>
<name>A0A923EAX8_CLOTT</name>
<dbReference type="CDD" id="cd07914">
    <property type="entry name" value="IGPD"/>
    <property type="match status" value="1"/>
</dbReference>
<comment type="pathway">
    <text evidence="1 6 7">Amino-acid biosynthesis; L-histidine biosynthesis; L-histidine from 5-phospho-alpha-D-ribose 1-diphosphate: step 6/9.</text>
</comment>
<comment type="subcellular location">
    <subcellularLocation>
        <location evidence="6 7">Cytoplasm</location>
    </subcellularLocation>
</comment>
<gene>
    <name evidence="6 8" type="primary">hisB</name>
    <name evidence="8" type="ORF">HGG79_18390</name>
</gene>
<keyword evidence="3 6" id="KW-0028">Amino-acid biosynthesis</keyword>
<dbReference type="PANTHER" id="PTHR23133:SF2">
    <property type="entry name" value="IMIDAZOLEGLYCEROL-PHOSPHATE DEHYDRATASE"/>
    <property type="match status" value="1"/>
</dbReference>
<dbReference type="NCBIfam" id="NF002111">
    <property type="entry name" value="PRK00951.2-1"/>
    <property type="match status" value="1"/>
</dbReference>
<dbReference type="PANTHER" id="PTHR23133">
    <property type="entry name" value="IMIDAZOLEGLYCEROL-PHOSPHATE DEHYDRATASE HIS7"/>
    <property type="match status" value="1"/>
</dbReference>
<dbReference type="GO" id="GO:0004424">
    <property type="term" value="F:imidazoleglycerol-phosphate dehydratase activity"/>
    <property type="evidence" value="ECO:0007669"/>
    <property type="project" value="UniProtKB-UniRule"/>
</dbReference>
<dbReference type="EMBL" id="JAAZWO010000034">
    <property type="protein sequence ID" value="MBC2399718.1"/>
    <property type="molecule type" value="Genomic_DNA"/>
</dbReference>
<dbReference type="GO" id="GO:0005737">
    <property type="term" value="C:cytoplasm"/>
    <property type="evidence" value="ECO:0007669"/>
    <property type="project" value="UniProtKB-SubCell"/>
</dbReference>
<dbReference type="SUPFAM" id="SSF54211">
    <property type="entry name" value="Ribosomal protein S5 domain 2-like"/>
    <property type="match status" value="2"/>
</dbReference>
<dbReference type="InterPro" id="IPR020568">
    <property type="entry name" value="Ribosomal_Su5_D2-typ_SF"/>
</dbReference>
<dbReference type="InterPro" id="IPR038494">
    <property type="entry name" value="IGPD_sf"/>
</dbReference>
<keyword evidence="6" id="KW-0963">Cytoplasm</keyword>
<evidence type="ECO:0000256" key="3">
    <source>
        <dbReference type="ARBA" id="ARBA00022605"/>
    </source>
</evidence>
<accession>A0A923EAX8</accession>
<sequence length="192" mass="21612">MRKAKVERKTLETSVAVEMNLDGSGKSEINTGIGFIDHMLTLMAFHGSFDLIVNCSGDLYVDDHHTVEDIGIALGQAFNKCLRERVGIKRYSSVYIPMDEALCRIVLDISNRPYLVFNINFERENIGSMDTQNFKEFFKAFVSEARVTLHINVLYGENDHHKIEAVFKAFSRGLKEAIQVISCNVSSSKGVL</sequence>
<evidence type="ECO:0000256" key="5">
    <source>
        <dbReference type="ARBA" id="ARBA00023239"/>
    </source>
</evidence>